<keyword evidence="2" id="KW-0378">Hydrolase</keyword>
<dbReference type="EC" id="3.1.-.-" evidence="2"/>
<evidence type="ECO:0000259" key="1">
    <source>
        <dbReference type="Pfam" id="PF13392"/>
    </source>
</evidence>
<comment type="caution">
    <text evidence="2">The sequence shown here is derived from an EMBL/GenBank/DDBJ whole genome shotgun (WGS) entry which is preliminary data.</text>
</comment>
<sequence length="131" mass="14617">MHYRRWKRNGTVGQAGSMRVIGDDLTRFWSYVDKDGPLPSRAEQLGQCWLWTGARVPKGYGTARVQGRTVGAHQWAYSIFVGPVPSGLELDHLCRNTACVRPSHLEAVTTGENVRRRNLALAGKPWLDIAS</sequence>
<keyword evidence="2" id="KW-0255">Endonuclease</keyword>
<dbReference type="EMBL" id="JAUHJQ010000005">
    <property type="protein sequence ID" value="MDN4173927.1"/>
    <property type="molecule type" value="Genomic_DNA"/>
</dbReference>
<evidence type="ECO:0000313" key="2">
    <source>
        <dbReference type="EMBL" id="MDN4173927.1"/>
    </source>
</evidence>
<dbReference type="RefSeq" id="WP_300953029.1">
    <property type="nucleotide sequence ID" value="NZ_JAUHJQ010000005.1"/>
</dbReference>
<dbReference type="SUPFAM" id="SSF54060">
    <property type="entry name" value="His-Me finger endonucleases"/>
    <property type="match status" value="1"/>
</dbReference>
<keyword evidence="2" id="KW-0540">Nuclease</keyword>
<dbReference type="InterPro" id="IPR003615">
    <property type="entry name" value="HNH_nuc"/>
</dbReference>
<name>A0ABT8FHQ3_9ACTN</name>
<proteinExistence type="predicted"/>
<dbReference type="Pfam" id="PF13392">
    <property type="entry name" value="HNH_3"/>
    <property type="match status" value="1"/>
</dbReference>
<keyword evidence="3" id="KW-1185">Reference proteome</keyword>
<organism evidence="2 3">
    <name type="scientific">Nocardioides oceani</name>
    <dbReference type="NCBI Taxonomy" id="3058369"/>
    <lineage>
        <taxon>Bacteria</taxon>
        <taxon>Bacillati</taxon>
        <taxon>Actinomycetota</taxon>
        <taxon>Actinomycetes</taxon>
        <taxon>Propionibacteriales</taxon>
        <taxon>Nocardioidaceae</taxon>
        <taxon>Nocardioides</taxon>
    </lineage>
</organism>
<evidence type="ECO:0000313" key="3">
    <source>
        <dbReference type="Proteomes" id="UP001168620"/>
    </source>
</evidence>
<dbReference type="Proteomes" id="UP001168620">
    <property type="component" value="Unassembled WGS sequence"/>
</dbReference>
<accession>A0ABT8FHQ3</accession>
<protein>
    <submittedName>
        <fullName evidence="2">HNH endonuclease signature motif containing protein</fullName>
        <ecNumber evidence="2">3.1.-.-</ecNumber>
    </submittedName>
</protein>
<dbReference type="GO" id="GO:0004519">
    <property type="term" value="F:endonuclease activity"/>
    <property type="evidence" value="ECO:0007669"/>
    <property type="project" value="UniProtKB-KW"/>
</dbReference>
<feature type="domain" description="HNH nuclease" evidence="1">
    <location>
        <begin position="71"/>
        <end position="115"/>
    </location>
</feature>
<dbReference type="Gene3D" id="3.90.75.20">
    <property type="match status" value="1"/>
</dbReference>
<gene>
    <name evidence="2" type="ORF">QWY28_13280</name>
</gene>
<dbReference type="GO" id="GO:0016787">
    <property type="term" value="F:hydrolase activity"/>
    <property type="evidence" value="ECO:0007669"/>
    <property type="project" value="UniProtKB-KW"/>
</dbReference>
<reference evidence="2" key="1">
    <citation type="submission" date="2023-06" db="EMBL/GenBank/DDBJ databases">
        <title>Draft genome sequence of Nocardioides sp. SOB77.</title>
        <authorList>
            <person name="Zhang G."/>
        </authorList>
    </citation>
    <scope>NUCLEOTIDE SEQUENCE</scope>
    <source>
        <strain evidence="2">SOB77</strain>
    </source>
</reference>
<dbReference type="InterPro" id="IPR044925">
    <property type="entry name" value="His-Me_finger_sf"/>
</dbReference>